<comment type="caution">
    <text evidence="9">The sequence shown here is derived from an EMBL/GenBank/DDBJ whole genome shotgun (WGS) entry which is preliminary data.</text>
</comment>
<dbReference type="EC" id="4.6.1.17" evidence="3 6"/>
<dbReference type="Gene3D" id="3.30.70.640">
    <property type="entry name" value="Molybdopterin cofactor biosynthesis C (MoaC) domain"/>
    <property type="match status" value="1"/>
</dbReference>
<dbReference type="CDD" id="cd01420">
    <property type="entry name" value="MoaC_PE"/>
    <property type="match status" value="1"/>
</dbReference>
<dbReference type="Pfam" id="PF01967">
    <property type="entry name" value="MoaC"/>
    <property type="match status" value="1"/>
</dbReference>
<dbReference type="Proteomes" id="UP000256709">
    <property type="component" value="Unassembled WGS sequence"/>
</dbReference>
<evidence type="ECO:0000313" key="9">
    <source>
        <dbReference type="EMBL" id="RFA14899.1"/>
    </source>
</evidence>
<dbReference type="NCBIfam" id="TIGR00581">
    <property type="entry name" value="moaC"/>
    <property type="match status" value="1"/>
</dbReference>
<protein>
    <recommendedName>
        <fullName evidence="3 6">Cyclic pyranopterin monophosphate synthase</fullName>
        <ecNumber evidence="3 6">4.6.1.17</ecNumber>
    </recommendedName>
    <alternativeName>
        <fullName evidence="6">Molybdenum cofactor biosynthesis protein C</fullName>
    </alternativeName>
</protein>
<dbReference type="InterPro" id="IPR023045">
    <property type="entry name" value="MoaC"/>
</dbReference>
<dbReference type="InterPro" id="IPR050105">
    <property type="entry name" value="MoCo_biosynth_MoaA/MoaC"/>
</dbReference>
<comment type="subunit">
    <text evidence="6">Homohexamer; trimer of dimers.</text>
</comment>
<feature type="binding site" evidence="6">
    <location>
        <begin position="140"/>
        <end position="141"/>
    </location>
    <ligand>
        <name>substrate</name>
    </ligand>
</feature>
<feature type="region of interest" description="Disordered" evidence="7">
    <location>
        <begin position="175"/>
        <end position="194"/>
    </location>
</feature>
<comment type="catalytic activity">
    <reaction evidence="1 6">
        <text>(8S)-3',8-cyclo-7,8-dihydroguanosine 5'-triphosphate = cyclic pyranopterin phosphate + diphosphate</text>
        <dbReference type="Rhea" id="RHEA:49580"/>
        <dbReference type="ChEBI" id="CHEBI:33019"/>
        <dbReference type="ChEBI" id="CHEBI:59648"/>
        <dbReference type="ChEBI" id="CHEBI:131766"/>
        <dbReference type="EC" id="4.6.1.17"/>
    </reaction>
</comment>
<dbReference type="HAMAP" id="MF_01224_B">
    <property type="entry name" value="MoaC_B"/>
    <property type="match status" value="1"/>
</dbReference>
<reference evidence="9 10" key="1">
    <citation type="submission" date="2017-04" db="EMBL/GenBank/DDBJ databases">
        <title>Comparative genome analysis of Subtercola boreus.</title>
        <authorList>
            <person name="Cho Y.-J."/>
            <person name="Cho A."/>
            <person name="Kim O.-S."/>
            <person name="Lee J.-I."/>
        </authorList>
    </citation>
    <scope>NUCLEOTIDE SEQUENCE [LARGE SCALE GENOMIC DNA]</scope>
    <source>
        <strain evidence="9 10">P27444</strain>
    </source>
</reference>
<dbReference type="NCBIfam" id="NF006870">
    <property type="entry name" value="PRK09364.1"/>
    <property type="match status" value="1"/>
</dbReference>
<sequence>MTDGARTTGDAPAQGAARTTGAGTKADAGGAALTHVRPDGAVLMVDVTDKAVTKRIAHAEATLITRPDVIALLVAGELPKGEALATARIAGIMGAKQTSALIPLCHPLPLSGATVDFTPQSDRVIIHTSVKTTGVTGVEMEALTAASVAALTLYDMIKAVDKLATITDIRVVSKSGGKSGDWVRPGSQPGGDAS</sequence>
<evidence type="ECO:0000256" key="2">
    <source>
        <dbReference type="ARBA" id="ARBA00005046"/>
    </source>
</evidence>
<dbReference type="AlphaFoldDB" id="A0A3E0VZG7"/>
<dbReference type="OrthoDB" id="9794429at2"/>
<organism evidence="9 10">
    <name type="scientific">Subtercola boreus</name>
    <dbReference type="NCBI Taxonomy" id="120213"/>
    <lineage>
        <taxon>Bacteria</taxon>
        <taxon>Bacillati</taxon>
        <taxon>Actinomycetota</taxon>
        <taxon>Actinomycetes</taxon>
        <taxon>Micrococcales</taxon>
        <taxon>Microbacteriaceae</taxon>
        <taxon>Subtercola</taxon>
    </lineage>
</organism>
<name>A0A3E0VZG7_9MICO</name>
<dbReference type="GO" id="GO:0061799">
    <property type="term" value="F:cyclic pyranopterin monophosphate synthase activity"/>
    <property type="evidence" value="ECO:0007669"/>
    <property type="project" value="UniProtKB-UniRule"/>
</dbReference>
<evidence type="ECO:0000259" key="8">
    <source>
        <dbReference type="Pfam" id="PF01967"/>
    </source>
</evidence>
<dbReference type="SUPFAM" id="SSF55040">
    <property type="entry name" value="Molybdenum cofactor biosynthesis protein C, MoaC"/>
    <property type="match status" value="1"/>
</dbReference>
<comment type="function">
    <text evidence="6">Catalyzes the conversion of (8S)-3',8-cyclo-7,8-dihydroguanosine 5'-triphosphate to cyclic pyranopterin monophosphate (cPMP).</text>
</comment>
<dbReference type="EMBL" id="NBXA01000011">
    <property type="protein sequence ID" value="RFA14899.1"/>
    <property type="molecule type" value="Genomic_DNA"/>
</dbReference>
<dbReference type="PANTHER" id="PTHR22960:SF29">
    <property type="entry name" value="CYCLIC PYRANOPTERIN MONOPHOSPHATE SYNTHASE"/>
    <property type="match status" value="1"/>
</dbReference>
<gene>
    <name evidence="6" type="primary">moaC</name>
    <name evidence="9" type="ORF">B7R21_05590</name>
</gene>
<dbReference type="InterPro" id="IPR047594">
    <property type="entry name" value="MoaC_bact/euk"/>
</dbReference>
<feature type="domain" description="Molybdopterin cofactor biosynthesis C (MoaC)" evidence="8">
    <location>
        <begin position="44"/>
        <end position="177"/>
    </location>
</feature>
<feature type="binding site" evidence="6">
    <location>
        <begin position="104"/>
        <end position="106"/>
    </location>
    <ligand>
        <name>substrate</name>
    </ligand>
</feature>
<dbReference type="GO" id="GO:0006777">
    <property type="term" value="P:Mo-molybdopterin cofactor biosynthetic process"/>
    <property type="evidence" value="ECO:0007669"/>
    <property type="project" value="UniProtKB-UniRule"/>
</dbReference>
<evidence type="ECO:0000256" key="1">
    <source>
        <dbReference type="ARBA" id="ARBA00001637"/>
    </source>
</evidence>
<dbReference type="InterPro" id="IPR002820">
    <property type="entry name" value="Mopterin_CF_biosynth-C_dom"/>
</dbReference>
<evidence type="ECO:0000313" key="10">
    <source>
        <dbReference type="Proteomes" id="UP000256709"/>
    </source>
</evidence>
<comment type="similarity">
    <text evidence="6">Belongs to the MoaC family.</text>
</comment>
<evidence type="ECO:0000256" key="7">
    <source>
        <dbReference type="SAM" id="MobiDB-lite"/>
    </source>
</evidence>
<keyword evidence="4 6" id="KW-0501">Molybdenum cofactor biosynthesis</keyword>
<comment type="pathway">
    <text evidence="2 6">Cofactor biosynthesis; molybdopterin biosynthesis.</text>
</comment>
<evidence type="ECO:0000256" key="3">
    <source>
        <dbReference type="ARBA" id="ARBA00012575"/>
    </source>
</evidence>
<keyword evidence="5 6" id="KW-0456">Lyase</keyword>
<accession>A0A3E0VZG7</accession>
<evidence type="ECO:0000256" key="5">
    <source>
        <dbReference type="ARBA" id="ARBA00023239"/>
    </source>
</evidence>
<feature type="active site" evidence="6">
    <location>
        <position position="155"/>
    </location>
</feature>
<proteinExistence type="inferred from homology"/>
<dbReference type="InterPro" id="IPR036522">
    <property type="entry name" value="MoaC_sf"/>
</dbReference>
<feature type="region of interest" description="Disordered" evidence="7">
    <location>
        <begin position="1"/>
        <end position="29"/>
    </location>
</feature>
<evidence type="ECO:0000256" key="6">
    <source>
        <dbReference type="HAMAP-Rule" id="MF_01224"/>
    </source>
</evidence>
<evidence type="ECO:0000256" key="4">
    <source>
        <dbReference type="ARBA" id="ARBA00023150"/>
    </source>
</evidence>
<feature type="compositionally biased region" description="Low complexity" evidence="7">
    <location>
        <begin position="11"/>
        <end position="29"/>
    </location>
</feature>
<dbReference type="PANTHER" id="PTHR22960">
    <property type="entry name" value="MOLYBDOPTERIN COFACTOR SYNTHESIS PROTEIN A"/>
    <property type="match status" value="1"/>
</dbReference>
<dbReference type="UniPathway" id="UPA00344"/>